<evidence type="ECO:0000313" key="2">
    <source>
        <dbReference type="EMBL" id="KKN11302.1"/>
    </source>
</evidence>
<evidence type="ECO:0000256" key="1">
    <source>
        <dbReference type="SAM" id="MobiDB-lite"/>
    </source>
</evidence>
<name>A0A0F9NHB0_9ZZZZ</name>
<dbReference type="EMBL" id="LAZR01004149">
    <property type="protein sequence ID" value="KKN11302.1"/>
    <property type="molecule type" value="Genomic_DNA"/>
</dbReference>
<reference evidence="2" key="1">
    <citation type="journal article" date="2015" name="Nature">
        <title>Complex archaea that bridge the gap between prokaryotes and eukaryotes.</title>
        <authorList>
            <person name="Spang A."/>
            <person name="Saw J.H."/>
            <person name="Jorgensen S.L."/>
            <person name="Zaremba-Niedzwiedzka K."/>
            <person name="Martijn J."/>
            <person name="Lind A.E."/>
            <person name="van Eijk R."/>
            <person name="Schleper C."/>
            <person name="Guy L."/>
            <person name="Ettema T.J."/>
        </authorList>
    </citation>
    <scope>NUCLEOTIDE SEQUENCE</scope>
</reference>
<feature type="region of interest" description="Disordered" evidence="1">
    <location>
        <begin position="1"/>
        <end position="32"/>
    </location>
</feature>
<protein>
    <submittedName>
        <fullName evidence="2">Uncharacterized protein</fullName>
    </submittedName>
</protein>
<organism evidence="2">
    <name type="scientific">marine sediment metagenome</name>
    <dbReference type="NCBI Taxonomy" id="412755"/>
    <lineage>
        <taxon>unclassified sequences</taxon>
        <taxon>metagenomes</taxon>
        <taxon>ecological metagenomes</taxon>
    </lineage>
</organism>
<accession>A0A0F9NHB0</accession>
<sequence length="171" mass="18977">MPSEKQLAANRKNAEKSTGPLSQEGKKRSSQNALIHGLRSATLIAVDGESEDELTEFRARVSGELNASGAIEEELADRIAIQLWRLRRIPAIESAMMGDAVYQENRIASCRGEMTSVGVCLGLDITRSSGFYSTLIHYENNLTNLLTKNLRILQEIQRSKAIEIEQTNPFN</sequence>
<proteinExistence type="predicted"/>
<comment type="caution">
    <text evidence="2">The sequence shown here is derived from an EMBL/GenBank/DDBJ whole genome shotgun (WGS) entry which is preliminary data.</text>
</comment>
<dbReference type="AlphaFoldDB" id="A0A0F9NHB0"/>
<gene>
    <name evidence="2" type="ORF">LCGC14_1027830</name>
</gene>